<dbReference type="SMART" id="SM00256">
    <property type="entry name" value="FBOX"/>
    <property type="match status" value="1"/>
</dbReference>
<dbReference type="SUPFAM" id="SSF81383">
    <property type="entry name" value="F-box domain"/>
    <property type="match status" value="1"/>
</dbReference>
<dbReference type="InParanoid" id="A0A3P8VX18"/>
<sequence>PLLPRWLSQAEDSKGVSGIMMAPLPELPTELWLHIFGFLSLRDKLSMRCTCLYFRNLMDKTRPLWRGFSVTLRDFSRYNRAFWRSLVQRHLGSVLLRSGKGKDLRTLSTCLPALSALRLEDWREGGVTELKKFKVLQRLAMTSCTVSLNNVMFLLPLSRQLTHLILCNVQFSCVTSHLLAAICQLTRLSSLVLHHNGNIRVPTLSDIMSHLTGLKHLSCTMITYKNLPDDFFSPAPLTASVYMASTVNVCAGVDIALHLTLNSNVILCLTNRRPSSDSLCRPAAVLASKSDPLCGSSA</sequence>
<evidence type="ECO:0000313" key="3">
    <source>
        <dbReference type="Proteomes" id="UP000265120"/>
    </source>
</evidence>
<dbReference type="Ensembl" id="ENSCSET00000020022.1">
    <property type="protein sequence ID" value="ENSCSEP00000019783.1"/>
    <property type="gene ID" value="ENSCSEG00000012623.1"/>
</dbReference>
<dbReference type="PROSITE" id="PS50181">
    <property type="entry name" value="FBOX"/>
    <property type="match status" value="1"/>
</dbReference>
<reference evidence="2" key="3">
    <citation type="submission" date="2025-09" db="UniProtKB">
        <authorList>
            <consortium name="Ensembl"/>
        </authorList>
    </citation>
    <scope>IDENTIFICATION</scope>
</reference>
<dbReference type="STRING" id="244447.ENSCSEP00000019783"/>
<keyword evidence="3" id="KW-1185">Reference proteome</keyword>
<protein>
    <recommendedName>
        <fullName evidence="1">F-box domain-containing protein</fullName>
    </recommendedName>
</protein>
<feature type="domain" description="F-box" evidence="1">
    <location>
        <begin position="21"/>
        <end position="68"/>
    </location>
</feature>
<reference evidence="2 3" key="1">
    <citation type="journal article" date="2014" name="Nat. Genet.">
        <title>Whole-genome sequence of a flatfish provides insights into ZW sex chromosome evolution and adaptation to a benthic lifestyle.</title>
        <authorList>
            <person name="Chen S."/>
            <person name="Zhang G."/>
            <person name="Shao C."/>
            <person name="Huang Q."/>
            <person name="Liu G."/>
            <person name="Zhang P."/>
            <person name="Song W."/>
            <person name="An N."/>
            <person name="Chalopin D."/>
            <person name="Volff J.N."/>
            <person name="Hong Y."/>
            <person name="Li Q."/>
            <person name="Sha Z."/>
            <person name="Zhou H."/>
            <person name="Xie M."/>
            <person name="Yu Q."/>
            <person name="Liu Y."/>
            <person name="Xiang H."/>
            <person name="Wang N."/>
            <person name="Wu K."/>
            <person name="Yang C."/>
            <person name="Zhou Q."/>
            <person name="Liao X."/>
            <person name="Yang L."/>
            <person name="Hu Q."/>
            <person name="Zhang J."/>
            <person name="Meng L."/>
            <person name="Jin L."/>
            <person name="Tian Y."/>
            <person name="Lian J."/>
            <person name="Yang J."/>
            <person name="Miao G."/>
            <person name="Liu S."/>
            <person name="Liang Z."/>
            <person name="Yan F."/>
            <person name="Li Y."/>
            <person name="Sun B."/>
            <person name="Zhang H."/>
            <person name="Zhang J."/>
            <person name="Zhu Y."/>
            <person name="Du M."/>
            <person name="Zhao Y."/>
            <person name="Schartl M."/>
            <person name="Tang Q."/>
            <person name="Wang J."/>
        </authorList>
    </citation>
    <scope>NUCLEOTIDE SEQUENCE</scope>
</reference>
<evidence type="ECO:0000259" key="1">
    <source>
        <dbReference type="PROSITE" id="PS50181"/>
    </source>
</evidence>
<proteinExistence type="predicted"/>
<dbReference type="InterPro" id="IPR036047">
    <property type="entry name" value="F-box-like_dom_sf"/>
</dbReference>
<dbReference type="Pfam" id="PF12937">
    <property type="entry name" value="F-box-like"/>
    <property type="match status" value="1"/>
</dbReference>
<dbReference type="Gene3D" id="3.80.10.10">
    <property type="entry name" value="Ribonuclease Inhibitor"/>
    <property type="match status" value="1"/>
</dbReference>
<organism evidence="2 3">
    <name type="scientific">Cynoglossus semilaevis</name>
    <name type="common">Tongue sole</name>
    <dbReference type="NCBI Taxonomy" id="244447"/>
    <lineage>
        <taxon>Eukaryota</taxon>
        <taxon>Metazoa</taxon>
        <taxon>Chordata</taxon>
        <taxon>Craniata</taxon>
        <taxon>Vertebrata</taxon>
        <taxon>Euteleostomi</taxon>
        <taxon>Actinopterygii</taxon>
        <taxon>Neopterygii</taxon>
        <taxon>Teleostei</taxon>
        <taxon>Neoteleostei</taxon>
        <taxon>Acanthomorphata</taxon>
        <taxon>Carangaria</taxon>
        <taxon>Pleuronectiformes</taxon>
        <taxon>Pleuronectoidei</taxon>
        <taxon>Cynoglossidae</taxon>
        <taxon>Cynoglossinae</taxon>
        <taxon>Cynoglossus</taxon>
    </lineage>
</organism>
<dbReference type="InterPro" id="IPR001810">
    <property type="entry name" value="F-box_dom"/>
</dbReference>
<dbReference type="AlphaFoldDB" id="A0A3P8VX18"/>
<dbReference type="InterPro" id="IPR032675">
    <property type="entry name" value="LRR_dom_sf"/>
</dbReference>
<dbReference type="SUPFAM" id="SSF52058">
    <property type="entry name" value="L domain-like"/>
    <property type="match status" value="1"/>
</dbReference>
<name>A0A3P8VX18_CYNSE</name>
<accession>A0A3P8VX18</accession>
<evidence type="ECO:0000313" key="2">
    <source>
        <dbReference type="Ensembl" id="ENSCSEP00000019783.1"/>
    </source>
</evidence>
<dbReference type="Gene3D" id="1.20.1280.50">
    <property type="match status" value="1"/>
</dbReference>
<dbReference type="GeneTree" id="ENSGT00530000069038"/>
<dbReference type="Proteomes" id="UP000265120">
    <property type="component" value="Chromosome 1"/>
</dbReference>
<reference evidence="2" key="2">
    <citation type="submission" date="2025-08" db="UniProtKB">
        <authorList>
            <consortium name="Ensembl"/>
        </authorList>
    </citation>
    <scope>IDENTIFICATION</scope>
</reference>
<dbReference type="OMA" id="HIDLLPC"/>